<dbReference type="InterPro" id="IPR006311">
    <property type="entry name" value="TAT_signal"/>
</dbReference>
<sequence>MTDIDKSKLSWDEWDELHFPRPAESGFDRVVERAISRRGFLGGVLAFGSGAAAMATGLLSSTSVLAQAASRFAFTPIQAQTDGTVHVPDGYSWRVLAAWGDPLVSAADGYDVTQGGGSVEHSDQVFGENTDGMETFSYQGRQLIAINHEYVNPDLNLPAQNEGVAQTADEVIKLQNLQGVTVMEIAEGADGWAVVKDSPFNRRIHHRTQMRLAGPAAGHDLLKTEADPTGTVVLGTLNNCGSGKTPWGTYLTCEENFNGYFGATEALSADEKVIAGYRRYGVGDEGRYQYELFDARFDTAKNPNEPHRHGWVVEIDPTDPTSTPVKHTGLGRFKHENAEVVLAPDGRVVVYMGDDERGEFLYKFVSNGIYTPGGSTEGLLDDGTLYAARFEDDQTGEWVALTPETTGMEMAEILIFTRMAASAVGATTMDRPEWIATNPVAAEAYCCLTNNSRRGVKTDDGSIRTNAGGDVMAVNAPNPRETNEYGQIVRWRPEGDDHASDRFTWDLYVMAGNPTVHSDAYAGSANMNAGNLFNSPDGMAIDSTGLVWIQTDGDDDNEGDFAGMGNNQMLAGDPVTGEIVRFLTGPKGCEVTGLAWSADLRTMFVGIQHPGSGWPNGSPERSAVIAIKRDDNGLVG</sequence>
<feature type="transmembrane region" description="Helical" evidence="1">
    <location>
        <begin position="39"/>
        <end position="59"/>
    </location>
</feature>
<dbReference type="EMBL" id="BMMF01000002">
    <property type="protein sequence ID" value="GGK22095.1"/>
    <property type="molecule type" value="Genomic_DNA"/>
</dbReference>
<dbReference type="AlphaFoldDB" id="A0A917Q4I5"/>
<evidence type="ECO:0000256" key="1">
    <source>
        <dbReference type="SAM" id="Phobius"/>
    </source>
</evidence>
<keyword evidence="1" id="KW-0812">Transmembrane</keyword>
<organism evidence="2 3">
    <name type="scientific">Salinarimonas ramus</name>
    <dbReference type="NCBI Taxonomy" id="690164"/>
    <lineage>
        <taxon>Bacteria</taxon>
        <taxon>Pseudomonadati</taxon>
        <taxon>Pseudomonadota</taxon>
        <taxon>Alphaproteobacteria</taxon>
        <taxon>Hyphomicrobiales</taxon>
        <taxon>Salinarimonadaceae</taxon>
        <taxon>Salinarimonas</taxon>
    </lineage>
</organism>
<dbReference type="InterPro" id="IPR008557">
    <property type="entry name" value="PhoX"/>
</dbReference>
<keyword evidence="1" id="KW-1133">Transmembrane helix</keyword>
<reference evidence="2 3" key="1">
    <citation type="journal article" date="2014" name="Int. J. Syst. Evol. Microbiol.">
        <title>Complete genome sequence of Corynebacterium casei LMG S-19264T (=DSM 44701T), isolated from a smear-ripened cheese.</title>
        <authorList>
            <consortium name="US DOE Joint Genome Institute (JGI-PGF)"/>
            <person name="Walter F."/>
            <person name="Albersmeier A."/>
            <person name="Kalinowski J."/>
            <person name="Ruckert C."/>
        </authorList>
    </citation>
    <scope>NUCLEOTIDE SEQUENCE [LARGE SCALE GENOMIC DNA]</scope>
    <source>
        <strain evidence="2 3">CGMCC 1.9161</strain>
    </source>
</reference>
<dbReference type="RefSeq" id="WP_188909415.1">
    <property type="nucleotide sequence ID" value="NZ_BMMF01000002.1"/>
</dbReference>
<dbReference type="PROSITE" id="PS51318">
    <property type="entry name" value="TAT"/>
    <property type="match status" value="1"/>
</dbReference>
<accession>A0A917Q4I5</accession>
<protein>
    <submittedName>
        <fullName evidence="2">Transcriptional initiation protein Tat</fullName>
    </submittedName>
</protein>
<dbReference type="SUPFAM" id="SSF63829">
    <property type="entry name" value="Calcium-dependent phosphotriesterase"/>
    <property type="match status" value="1"/>
</dbReference>
<dbReference type="Pfam" id="PF05787">
    <property type="entry name" value="PhoX"/>
    <property type="match status" value="1"/>
</dbReference>
<evidence type="ECO:0000313" key="2">
    <source>
        <dbReference type="EMBL" id="GGK22095.1"/>
    </source>
</evidence>
<name>A0A917Q4I5_9HYPH</name>
<dbReference type="PANTHER" id="PTHR35399:SF2">
    <property type="entry name" value="DUF839 DOMAIN-CONTAINING PROTEIN"/>
    <property type="match status" value="1"/>
</dbReference>
<keyword evidence="3" id="KW-1185">Reference proteome</keyword>
<comment type="caution">
    <text evidence="2">The sequence shown here is derived from an EMBL/GenBank/DDBJ whole genome shotgun (WGS) entry which is preliminary data.</text>
</comment>
<dbReference type="Proteomes" id="UP000600449">
    <property type="component" value="Unassembled WGS sequence"/>
</dbReference>
<proteinExistence type="predicted"/>
<dbReference type="PANTHER" id="PTHR35399">
    <property type="entry name" value="SLR8030 PROTEIN"/>
    <property type="match status" value="1"/>
</dbReference>
<gene>
    <name evidence="2" type="ORF">GCM10011322_05950</name>
</gene>
<evidence type="ECO:0000313" key="3">
    <source>
        <dbReference type="Proteomes" id="UP000600449"/>
    </source>
</evidence>
<keyword evidence="1" id="KW-0472">Membrane</keyword>